<sequence length="156" mass="17539">MPNFDHLSLPKKIYDLINMDQRLLEKYNEKYWIWMIAGDNTQLIELNSGNESLISSVGQACFFICNNADLITMDRQSAIAAVKAITFDKALFDSGDRLEAVLQEATNFLTFLGDEMEAASLEKKGEHLKRVNPAFADTYATALARLKHLKGGEIAY</sequence>
<dbReference type="Proteomes" id="UP000240254">
    <property type="component" value="Unassembled WGS sequence"/>
</dbReference>
<evidence type="ECO:0000313" key="2">
    <source>
        <dbReference type="Proteomes" id="UP000240254"/>
    </source>
</evidence>
<proteinExistence type="predicted"/>
<accession>A0A2T3IF52</accession>
<gene>
    <name evidence="1" type="ORF">CTM88_19250</name>
</gene>
<name>A0A2T3IF52_9GAMM</name>
<protein>
    <submittedName>
        <fullName evidence="1">Uncharacterized protein</fullName>
    </submittedName>
</protein>
<dbReference type="AlphaFoldDB" id="A0A2T3IF52"/>
<evidence type="ECO:0000313" key="1">
    <source>
        <dbReference type="EMBL" id="PSU24116.1"/>
    </source>
</evidence>
<organism evidence="1 2">
    <name type="scientific">Photobacterium aquimaris</name>
    <dbReference type="NCBI Taxonomy" id="512643"/>
    <lineage>
        <taxon>Bacteria</taxon>
        <taxon>Pseudomonadati</taxon>
        <taxon>Pseudomonadota</taxon>
        <taxon>Gammaproteobacteria</taxon>
        <taxon>Vibrionales</taxon>
        <taxon>Vibrionaceae</taxon>
        <taxon>Photobacterium</taxon>
    </lineage>
</organism>
<dbReference type="RefSeq" id="WP_065176542.1">
    <property type="nucleotide sequence ID" value="NZ_LZFA01000014.1"/>
</dbReference>
<comment type="caution">
    <text evidence="1">The sequence shown here is derived from an EMBL/GenBank/DDBJ whole genome shotgun (WGS) entry which is preliminary data.</text>
</comment>
<dbReference type="EMBL" id="PYMK01000029">
    <property type="protein sequence ID" value="PSU24116.1"/>
    <property type="molecule type" value="Genomic_DNA"/>
</dbReference>
<reference evidence="1 2" key="1">
    <citation type="submission" date="2018-03" db="EMBL/GenBank/DDBJ databases">
        <title>Whole genome sequencing of Histamine producing bacteria.</title>
        <authorList>
            <person name="Butler K."/>
        </authorList>
    </citation>
    <scope>NUCLEOTIDE SEQUENCE [LARGE SCALE GENOMIC DNA]</scope>
    <source>
        <strain evidence="1 2">BS2</strain>
    </source>
</reference>